<organism evidence="3 4">
    <name type="scientific">Hymenobacter negativus</name>
    <dbReference type="NCBI Taxonomy" id="2795026"/>
    <lineage>
        <taxon>Bacteria</taxon>
        <taxon>Pseudomonadati</taxon>
        <taxon>Bacteroidota</taxon>
        <taxon>Cytophagia</taxon>
        <taxon>Cytophagales</taxon>
        <taxon>Hymenobacteraceae</taxon>
        <taxon>Hymenobacter</taxon>
    </lineage>
</organism>
<evidence type="ECO:0000313" key="4">
    <source>
        <dbReference type="Proteomes" id="UP000664369"/>
    </source>
</evidence>
<dbReference type="Proteomes" id="UP000664369">
    <property type="component" value="Unassembled WGS sequence"/>
</dbReference>
<dbReference type="InterPro" id="IPR048954">
    <property type="entry name" value="PorZ_N"/>
</dbReference>
<gene>
    <name evidence="3" type="ORF">J4E00_22055</name>
</gene>
<evidence type="ECO:0000313" key="3">
    <source>
        <dbReference type="EMBL" id="MBO2011764.1"/>
    </source>
</evidence>
<comment type="caution">
    <text evidence="3">The sequence shown here is derived from an EMBL/GenBank/DDBJ whole genome shotgun (WGS) entry which is preliminary data.</text>
</comment>
<keyword evidence="1" id="KW-0732">Signal</keyword>
<protein>
    <recommendedName>
        <fullName evidence="2">PorZ N-terminal beta-propeller domain-containing protein</fullName>
    </recommendedName>
</protein>
<dbReference type="Pfam" id="PF21544">
    <property type="entry name" value="PorZ_N_b_propeller"/>
    <property type="match status" value="1"/>
</dbReference>
<dbReference type="SUPFAM" id="SSF63829">
    <property type="entry name" value="Calcium-dependent phosphotriesterase"/>
    <property type="match status" value="3"/>
</dbReference>
<feature type="signal peptide" evidence="1">
    <location>
        <begin position="1"/>
        <end position="23"/>
    </location>
</feature>
<name>A0ABS3QKH5_9BACT</name>
<evidence type="ECO:0000259" key="2">
    <source>
        <dbReference type="Pfam" id="PF21544"/>
    </source>
</evidence>
<feature type="chain" id="PRO_5045520591" description="PorZ N-terminal beta-propeller domain-containing protein" evidence="1">
    <location>
        <begin position="24"/>
        <end position="790"/>
    </location>
</feature>
<feature type="domain" description="PorZ N-terminal beta-propeller" evidence="2">
    <location>
        <begin position="51"/>
        <end position="213"/>
    </location>
</feature>
<keyword evidence="4" id="KW-1185">Reference proteome</keyword>
<dbReference type="EMBL" id="JAGETZ010000013">
    <property type="protein sequence ID" value="MBO2011764.1"/>
    <property type="molecule type" value="Genomic_DNA"/>
</dbReference>
<sequence length="790" mass="84844">MLHLFRFVLGLAGLLLITTSSWGQNTAGYGDWQLHLPTNHPLHLADAGDRVYVVTENSFYFLDKNQNTTQTLSSRDGLSDVGVVAVAYDSVTKQTVLAYKNGNIDILRPNGSVRNLGDVLRKLSQGSIQAGDAPIKQLSIAGGKAYLSTSFGVVVIDLAKLEISNTYTNIGPGGSVVTVYDATSNNGYLYLATSAGLMRGRLTDNLLDYNSWRIYTPTGPAATNGSTYPFVVSYGSQVYAAAGGSVYKYALTTDNWVSVNNTYTGQFRKLRTTGAGVLIINDDYGVRLINRNETLSTIIPPADILIDAVRIRDGSYYLANYYKGLQRIKLGAGGMLELYAANGPTSAYAFSLLADARSNKVNIFTGQYSERYFPSGRAEGFYEYAAGQWTNFNSQAFPSLTDFPNPTSPVRGTRTPNGTLYVANYGGGLLEWNAPGNFRLFGEGIPAGSPLFGTFGLGNSRVEITDLLATTEGKVWVVNRHMIPRISGLSLFDPSANTWQTIPYVDGLDALERIALDDNGYVWASVARKSDRSNGTKAALGIFAIDPTNTNPPRFFTSSSGLPSEEIYELAKDRRGYIWAATIKGVAVFNDPSGPFLSQLGFSLPIVRRGDGTGFPALFSESVRCLAVDGGDRKWFGTDNGLWLFSPDADEALLHFTTDNSPLPSNRIVDVKVNDKTGDVWVATDAGVVSYRGSATVTEGAPHCSAVFPNPVRPDFAGTVGISGLANNALVKITDVAGHLVYATTASGGTVTWNMTNPSGERVRSGIYLVLSSDADGKNGCVSKVAVLSK</sequence>
<accession>A0ABS3QKH5</accession>
<reference evidence="3 4" key="1">
    <citation type="submission" date="2021-03" db="EMBL/GenBank/DDBJ databases">
        <authorList>
            <person name="Kim M.K."/>
        </authorList>
    </citation>
    <scope>NUCLEOTIDE SEQUENCE [LARGE SCALE GENOMIC DNA]</scope>
    <source>
        <strain evidence="3 4">BT442</strain>
    </source>
</reference>
<proteinExistence type="predicted"/>
<dbReference type="InterPro" id="IPR015943">
    <property type="entry name" value="WD40/YVTN_repeat-like_dom_sf"/>
</dbReference>
<evidence type="ECO:0000256" key="1">
    <source>
        <dbReference type="SAM" id="SignalP"/>
    </source>
</evidence>
<dbReference type="Gene3D" id="2.130.10.10">
    <property type="entry name" value="YVTN repeat-like/Quinoprotein amine dehydrogenase"/>
    <property type="match status" value="2"/>
</dbReference>